<accession>A0A132NDE8</accession>
<feature type="binding site" evidence="8">
    <location>
        <position position="300"/>
    </location>
    <ligand>
        <name>carbamoyl phosphate</name>
        <dbReference type="ChEBI" id="CHEBI:58228"/>
    </ligand>
</feature>
<dbReference type="PANTHER" id="PTHR45753">
    <property type="entry name" value="ORNITHINE CARBAMOYLTRANSFERASE, MITOCHONDRIAL"/>
    <property type="match status" value="1"/>
</dbReference>
<dbReference type="InterPro" id="IPR036901">
    <property type="entry name" value="Asp/Orn_carbamoylTrfase_sf"/>
</dbReference>
<evidence type="ECO:0000256" key="3">
    <source>
        <dbReference type="ARBA" id="ARBA00007805"/>
    </source>
</evidence>
<dbReference type="GO" id="GO:0042450">
    <property type="term" value="P:L-arginine biosynthetic process via ornithine"/>
    <property type="evidence" value="ECO:0007669"/>
    <property type="project" value="UniProtKB-UniRule"/>
</dbReference>
<comment type="function">
    <text evidence="1">Reversibly catalyzes the transfer of the carbamoyl group from carbamoyl phosphate (CP) to the N(epsilon) atom of ornithine (ORN) to produce L-citrulline.</text>
</comment>
<feature type="binding site" evidence="8">
    <location>
        <begin position="136"/>
        <end position="139"/>
    </location>
    <ligand>
        <name>carbamoyl phosphate</name>
        <dbReference type="ChEBI" id="CHEBI:58228"/>
    </ligand>
</feature>
<dbReference type="EMBL" id="JXBB01000005">
    <property type="protein sequence ID" value="OAR05110.1"/>
    <property type="molecule type" value="Genomic_DNA"/>
</dbReference>
<dbReference type="FunFam" id="3.40.50.1370:FF:000008">
    <property type="entry name" value="Ornithine carbamoyltransferase"/>
    <property type="match status" value="1"/>
</dbReference>
<keyword evidence="6 8" id="KW-0808">Transferase</keyword>
<evidence type="ECO:0000256" key="5">
    <source>
        <dbReference type="ARBA" id="ARBA00016634"/>
    </source>
</evidence>
<dbReference type="InterPro" id="IPR024904">
    <property type="entry name" value="OTCase_ArgI"/>
</dbReference>
<evidence type="ECO:0000259" key="9">
    <source>
        <dbReference type="Pfam" id="PF00185"/>
    </source>
</evidence>
<keyword evidence="12" id="KW-1185">Reference proteome</keyword>
<dbReference type="PRINTS" id="PR00102">
    <property type="entry name" value="OTCASE"/>
</dbReference>
<organism evidence="11 12">
    <name type="scientific">Hydrogenibacillus schlegelii</name>
    <name type="common">Bacillus schlegelii</name>
    <dbReference type="NCBI Taxonomy" id="1484"/>
    <lineage>
        <taxon>Bacteria</taxon>
        <taxon>Bacillati</taxon>
        <taxon>Bacillota</taxon>
        <taxon>Bacilli</taxon>
        <taxon>Bacillales</taxon>
        <taxon>Bacillales Family X. Incertae Sedis</taxon>
        <taxon>Hydrogenibacillus</taxon>
    </lineage>
</organism>
<dbReference type="Proteomes" id="UP000243024">
    <property type="component" value="Unassembled WGS sequence"/>
</dbReference>
<dbReference type="PRINTS" id="PR00100">
    <property type="entry name" value="AOTCASE"/>
</dbReference>
<dbReference type="GO" id="GO:0004585">
    <property type="term" value="F:ornithine carbamoyltransferase activity"/>
    <property type="evidence" value="ECO:0007669"/>
    <property type="project" value="UniProtKB-UniRule"/>
</dbReference>
<dbReference type="STRING" id="1484.SA87_06325"/>
<dbReference type="Gene3D" id="3.40.50.1370">
    <property type="entry name" value="Aspartate/ornithine carbamoyltransferase"/>
    <property type="match status" value="2"/>
</dbReference>
<comment type="pathway">
    <text evidence="2">Amino-acid biosynthesis; L-arginine biosynthesis; L-arginine from L-ornithine and carbamoyl phosphate: step 1/3.</text>
</comment>
<dbReference type="InterPro" id="IPR006131">
    <property type="entry name" value="Asp_carbamoyltransf_Asp/Orn-bd"/>
</dbReference>
<feature type="domain" description="Aspartate/ornithine carbamoyltransferase Asp/Orn-binding" evidence="9">
    <location>
        <begin position="156"/>
        <end position="310"/>
    </location>
</feature>
<dbReference type="HAMAP" id="MF_01109">
    <property type="entry name" value="OTCase"/>
    <property type="match status" value="1"/>
</dbReference>
<dbReference type="GO" id="GO:0016597">
    <property type="term" value="F:amino acid binding"/>
    <property type="evidence" value="ECO:0007669"/>
    <property type="project" value="InterPro"/>
</dbReference>
<dbReference type="EC" id="2.1.3.3" evidence="4 8"/>
<comment type="catalytic activity">
    <reaction evidence="7 8">
        <text>carbamoyl phosphate + L-ornithine = L-citrulline + phosphate + H(+)</text>
        <dbReference type="Rhea" id="RHEA:19513"/>
        <dbReference type="ChEBI" id="CHEBI:15378"/>
        <dbReference type="ChEBI" id="CHEBI:43474"/>
        <dbReference type="ChEBI" id="CHEBI:46911"/>
        <dbReference type="ChEBI" id="CHEBI:57743"/>
        <dbReference type="ChEBI" id="CHEBI:58228"/>
        <dbReference type="EC" id="2.1.3.3"/>
    </reaction>
</comment>
<sequence>MKNGGGIAVHFLKISDWTAEVLEQVVRGAAAVKRRRREVQKEAPLAGRTLAMIFERPSTRTRVAFEVGMLELGGQAIVLRSEEMQLGRGEPIEDTARVLARYVDAVMIRTTAHERIEAYAAASAVPVINGLTDRHHPTQVVADLLTVLEKKGALRGMKIAYVGDGWNNVTHSWIEAAALLGLDLAVAAPDVYAPDPAIVAWAEAAAAESGARFLWTTDPVAAVADRDVVITDVWTSMGREAEAAERRAILGPYQVNERLLASARPDAIVLHCLPAHRGEEVTADVLDGPRSVIFDEAENRLHAHKAILLHLFGRLEAVLAEAAEPGRL</sequence>
<feature type="binding site" evidence="8">
    <location>
        <begin position="236"/>
        <end position="237"/>
    </location>
    <ligand>
        <name>L-ornithine</name>
        <dbReference type="ChEBI" id="CHEBI:46911"/>
    </ligand>
</feature>
<dbReference type="InterPro" id="IPR006130">
    <property type="entry name" value="Asp/Orn_carbamoylTrfase"/>
</dbReference>
<feature type="domain" description="Aspartate/ornithine carbamoyltransferase carbamoyl-P binding" evidence="10">
    <location>
        <begin position="10"/>
        <end position="149"/>
    </location>
</feature>
<dbReference type="InterPro" id="IPR006132">
    <property type="entry name" value="Asp/Orn_carbamoyltranf_P-bd"/>
</dbReference>
<feature type="binding site" evidence="8">
    <location>
        <position position="109"/>
    </location>
    <ligand>
        <name>carbamoyl phosphate</name>
        <dbReference type="ChEBI" id="CHEBI:58228"/>
    </ligand>
</feature>
<protein>
    <recommendedName>
        <fullName evidence="5 8">Ornithine carbamoyltransferase</fullName>
        <shortName evidence="8">OTCase</shortName>
        <ecNumber evidence="4 8">2.1.3.3</ecNumber>
    </recommendedName>
</protein>
<evidence type="ECO:0000259" key="10">
    <source>
        <dbReference type="Pfam" id="PF02729"/>
    </source>
</evidence>
<evidence type="ECO:0000256" key="2">
    <source>
        <dbReference type="ARBA" id="ARBA00004975"/>
    </source>
</evidence>
<dbReference type="InterPro" id="IPR002292">
    <property type="entry name" value="Orn/put_carbamltrans"/>
</dbReference>
<evidence type="ECO:0000256" key="1">
    <source>
        <dbReference type="ARBA" id="ARBA00003822"/>
    </source>
</evidence>
<dbReference type="GO" id="GO:0005737">
    <property type="term" value="C:cytoplasm"/>
    <property type="evidence" value="ECO:0007669"/>
    <property type="project" value="UniProtKB-SubCell"/>
</dbReference>
<proteinExistence type="inferred from homology"/>
<comment type="subcellular location">
    <subcellularLocation>
        <location evidence="8">Cytoplasm</location>
    </subcellularLocation>
</comment>
<dbReference type="AlphaFoldDB" id="A0A132NDE8"/>
<reference evidence="11 12" key="1">
    <citation type="submission" date="2015-09" db="EMBL/GenBank/DDBJ databases">
        <title>Draft genome sequence of Hydrogenibacillus schlegelii DSM 2000.</title>
        <authorList>
            <person name="Hemp J."/>
        </authorList>
    </citation>
    <scope>NUCLEOTIDE SEQUENCE [LARGE SCALE GENOMIC DNA]</scope>
    <source>
        <strain evidence="11 12">MA 48</strain>
    </source>
</reference>
<name>A0A132NDE8_HYDSH</name>
<evidence type="ECO:0000313" key="12">
    <source>
        <dbReference type="Proteomes" id="UP000243024"/>
    </source>
</evidence>
<dbReference type="Pfam" id="PF00185">
    <property type="entry name" value="OTCace"/>
    <property type="match status" value="1"/>
</dbReference>
<dbReference type="PANTHER" id="PTHR45753:SF3">
    <property type="entry name" value="ORNITHINE TRANSCARBAMYLASE, MITOCHONDRIAL"/>
    <property type="match status" value="1"/>
</dbReference>
<feature type="binding site" evidence="8">
    <location>
        <begin position="272"/>
        <end position="273"/>
    </location>
    <ligand>
        <name>carbamoyl phosphate</name>
        <dbReference type="ChEBI" id="CHEBI:58228"/>
    </ligand>
</feature>
<dbReference type="NCBIfam" id="TIGR00658">
    <property type="entry name" value="orni_carb_tr"/>
    <property type="match status" value="1"/>
</dbReference>
<feature type="binding site" evidence="8">
    <location>
        <position position="85"/>
    </location>
    <ligand>
        <name>carbamoyl phosphate</name>
        <dbReference type="ChEBI" id="CHEBI:58228"/>
    </ligand>
</feature>
<dbReference type="Pfam" id="PF02729">
    <property type="entry name" value="OTCace_N"/>
    <property type="match status" value="1"/>
</dbReference>
<gene>
    <name evidence="11" type="ORF">SA87_06325</name>
</gene>
<feature type="binding site" evidence="8">
    <location>
        <position position="232"/>
    </location>
    <ligand>
        <name>L-ornithine</name>
        <dbReference type="ChEBI" id="CHEBI:46911"/>
    </ligand>
</feature>
<evidence type="ECO:0000256" key="8">
    <source>
        <dbReference type="HAMAP-Rule" id="MF_01109"/>
    </source>
</evidence>
<comment type="similarity">
    <text evidence="3 8">Belongs to the aspartate/ornithine carbamoyltransferase superfamily. OTCase family.</text>
</comment>
<evidence type="ECO:0000256" key="7">
    <source>
        <dbReference type="ARBA" id="ARBA00048772"/>
    </source>
</evidence>
<dbReference type="SUPFAM" id="SSF53671">
    <property type="entry name" value="Aspartate/ornithine carbamoyltransferase"/>
    <property type="match status" value="1"/>
</dbReference>
<comment type="caution">
    <text evidence="11">The sequence shown here is derived from an EMBL/GenBank/DDBJ whole genome shotgun (WGS) entry which is preliminary data.</text>
</comment>
<evidence type="ECO:0000256" key="4">
    <source>
        <dbReference type="ARBA" id="ARBA00013007"/>
    </source>
</evidence>
<dbReference type="OrthoDB" id="9802587at2"/>
<evidence type="ECO:0000256" key="6">
    <source>
        <dbReference type="ARBA" id="ARBA00022679"/>
    </source>
</evidence>
<feature type="binding site" evidence="8">
    <location>
        <position position="168"/>
    </location>
    <ligand>
        <name>L-ornithine</name>
        <dbReference type="ChEBI" id="CHEBI:46911"/>
    </ligand>
</feature>
<keyword evidence="8" id="KW-0963">Cytoplasm</keyword>
<feature type="binding site" evidence="8">
    <location>
        <begin position="58"/>
        <end position="61"/>
    </location>
    <ligand>
        <name>carbamoyl phosphate</name>
        <dbReference type="ChEBI" id="CHEBI:58228"/>
    </ligand>
</feature>
<dbReference type="NCBIfam" id="NF001986">
    <property type="entry name" value="PRK00779.1"/>
    <property type="match status" value="1"/>
</dbReference>
<evidence type="ECO:0000313" key="11">
    <source>
        <dbReference type="EMBL" id="OAR05110.1"/>
    </source>
</evidence>
<dbReference type="GO" id="GO:0019240">
    <property type="term" value="P:citrulline biosynthetic process"/>
    <property type="evidence" value="ECO:0007669"/>
    <property type="project" value="TreeGrafter"/>
</dbReference>